<evidence type="ECO:0000256" key="1">
    <source>
        <dbReference type="ARBA" id="ARBA00010211"/>
    </source>
</evidence>
<evidence type="ECO:0000313" key="5">
    <source>
        <dbReference type="EMBL" id="KAF7352220.1"/>
    </source>
</evidence>
<dbReference type="PANTHER" id="PTHR11820">
    <property type="entry name" value="ACYLPYRUVASE"/>
    <property type="match status" value="1"/>
</dbReference>
<dbReference type="SUPFAM" id="SSF56529">
    <property type="entry name" value="FAH"/>
    <property type="match status" value="1"/>
</dbReference>
<dbReference type="InterPro" id="IPR011234">
    <property type="entry name" value="Fumarylacetoacetase-like_C"/>
</dbReference>
<dbReference type="FunFam" id="3.90.850.10:FF:000002">
    <property type="entry name" value="2-hydroxyhepta-2,4-diene-1,7-dioate isomerase"/>
    <property type="match status" value="1"/>
</dbReference>
<sequence>MSPIRTQWTRLIRFVAAETSQVHIGQPVNASLDVGLAASRGNVIKAHEIVGSALDPAAQVSKTVLTVKQLLTPLSREEVKYAEANLPPPPFPVLFVKPVTSLIGPGATIVIPKAAQPVKEHCPDYEVELVIVIGKPAKDVSEADALDYVLGYTAANDVSFRKHQMAVSQWTFSKGFDNTNPLGPCLVSAAAIPNPQKIPLKCTLNGNVVQDGNTSDQIFTVRQTVAFLSQATTLEPGSIILTGTPKGVGFVKKPPLYLKHGDKMSVTLEDTLDDLSSPRTSSDDKTRALRSLEKLLASAFVPKSSSDDLDYFLALQYTFECNVPSRILSWIASSTFRLDLLTNKGTVDSDAEPEVATLTAQLTLALSIIQGVYLGRRYALEVILDLFLSSRHLSSTPFAAANNISGSPVKPAPGTPLPLASVILDTLLCILVDSSPALRVFEACHGVHAVVKILKRAGTPREVRMKCLEFLYFYLLDETTSSLPVQTPAPTAPSTPIQPSKKPFPNATPARPMSRYGSSTFSLTSSSFNTSGSFTAATSSPSTSSSSSSSSGSRSTSGSSTSSFSSTSSNAGSTPRSRSPKKQPSVLAGTKQPQPQPQTPGPLRLQPRALLMLRKDLDFVPLSPKRAVVAGEDGAPLGQARGRAWRGRGRGSCPMRMGRGDREDGAGACDTDGEGEAKMDLDEDLEAEDTEGERGGRGTGGADDGGEEEAACYDAGECRGAGGGGEEGGDLGGWVDAVWVNISVYSGRCQSQEALAMGSA</sequence>
<feature type="region of interest" description="Disordered" evidence="3">
    <location>
        <begin position="640"/>
        <end position="732"/>
    </location>
</feature>
<dbReference type="GO" id="GO:0006107">
    <property type="term" value="P:oxaloacetate metabolic process"/>
    <property type="evidence" value="ECO:0007669"/>
    <property type="project" value="UniProtKB-ARBA"/>
</dbReference>
<keyword evidence="6" id="KW-1185">Reference proteome</keyword>
<keyword evidence="2" id="KW-0479">Metal-binding</keyword>
<dbReference type="GO" id="GO:0050163">
    <property type="term" value="F:oxaloacetate tautomerase activity"/>
    <property type="evidence" value="ECO:0007669"/>
    <property type="project" value="UniProtKB-ARBA"/>
</dbReference>
<dbReference type="Gene3D" id="3.90.850.10">
    <property type="entry name" value="Fumarylacetoacetase-like, C-terminal domain"/>
    <property type="match status" value="1"/>
</dbReference>
<dbReference type="OrthoDB" id="411064at2759"/>
<comment type="caution">
    <text evidence="5">The sequence shown here is derived from an EMBL/GenBank/DDBJ whole genome shotgun (WGS) entry which is preliminary data.</text>
</comment>
<accession>A0A8H6Y5V0</accession>
<feature type="compositionally biased region" description="Low complexity" evidence="3">
    <location>
        <begin position="532"/>
        <end position="577"/>
    </location>
</feature>
<organism evidence="5 6">
    <name type="scientific">Mycena venus</name>
    <dbReference type="NCBI Taxonomy" id="2733690"/>
    <lineage>
        <taxon>Eukaryota</taxon>
        <taxon>Fungi</taxon>
        <taxon>Dikarya</taxon>
        <taxon>Basidiomycota</taxon>
        <taxon>Agaricomycotina</taxon>
        <taxon>Agaricomycetes</taxon>
        <taxon>Agaricomycetidae</taxon>
        <taxon>Agaricales</taxon>
        <taxon>Marasmiineae</taxon>
        <taxon>Mycenaceae</taxon>
        <taxon>Mycena</taxon>
    </lineage>
</organism>
<evidence type="ECO:0000259" key="4">
    <source>
        <dbReference type="Pfam" id="PF01557"/>
    </source>
</evidence>
<dbReference type="Pfam" id="PF08045">
    <property type="entry name" value="CDC14"/>
    <property type="match status" value="1"/>
</dbReference>
<feature type="domain" description="Fumarylacetoacetase-like C-terminal" evidence="4">
    <location>
        <begin position="80"/>
        <end position="269"/>
    </location>
</feature>
<feature type="compositionally biased region" description="Acidic residues" evidence="3">
    <location>
        <begin position="681"/>
        <end position="691"/>
    </location>
</feature>
<reference evidence="5" key="1">
    <citation type="submission" date="2020-05" db="EMBL/GenBank/DDBJ databases">
        <title>Mycena genomes resolve the evolution of fungal bioluminescence.</title>
        <authorList>
            <person name="Tsai I.J."/>
        </authorList>
    </citation>
    <scope>NUCLEOTIDE SEQUENCE</scope>
    <source>
        <strain evidence="5">CCC161011</strain>
    </source>
</reference>
<feature type="compositionally biased region" description="Gly residues" evidence="3">
    <location>
        <begin position="719"/>
        <end position="732"/>
    </location>
</feature>
<name>A0A8H6Y5V0_9AGAR</name>
<feature type="region of interest" description="Disordered" evidence="3">
    <location>
        <begin position="532"/>
        <end position="603"/>
    </location>
</feature>
<dbReference type="Proteomes" id="UP000620124">
    <property type="component" value="Unassembled WGS sequence"/>
</dbReference>
<dbReference type="InterPro" id="IPR012535">
    <property type="entry name" value="Cell_div_Cdc14"/>
</dbReference>
<keyword evidence="5" id="KW-0378">Hydrolase</keyword>
<evidence type="ECO:0000313" key="6">
    <source>
        <dbReference type="Proteomes" id="UP000620124"/>
    </source>
</evidence>
<dbReference type="EMBL" id="JACAZI010000009">
    <property type="protein sequence ID" value="KAF7352220.1"/>
    <property type="molecule type" value="Genomic_DNA"/>
</dbReference>
<protein>
    <submittedName>
        <fullName evidence="5">Fumarylacetoacetate hydrolase</fullName>
    </submittedName>
</protein>
<evidence type="ECO:0000256" key="2">
    <source>
        <dbReference type="ARBA" id="ARBA00022723"/>
    </source>
</evidence>
<proteinExistence type="inferred from homology"/>
<dbReference type="Pfam" id="PF01557">
    <property type="entry name" value="FAA_hydrolase"/>
    <property type="match status" value="1"/>
</dbReference>
<dbReference type="GO" id="GO:0046872">
    <property type="term" value="F:metal ion binding"/>
    <property type="evidence" value="ECO:0007669"/>
    <property type="project" value="UniProtKB-KW"/>
</dbReference>
<feature type="compositionally biased region" description="Polar residues" evidence="3">
    <location>
        <begin position="485"/>
        <end position="498"/>
    </location>
</feature>
<dbReference type="PANTHER" id="PTHR11820:SF7">
    <property type="entry name" value="ACYLPYRUVASE FAHD1, MITOCHONDRIAL"/>
    <property type="match status" value="1"/>
</dbReference>
<evidence type="ECO:0000256" key="3">
    <source>
        <dbReference type="SAM" id="MobiDB-lite"/>
    </source>
</evidence>
<comment type="similarity">
    <text evidence="1">Belongs to the FAH family.</text>
</comment>
<dbReference type="GO" id="GO:0018773">
    <property type="term" value="F:acetylpyruvate hydrolase activity"/>
    <property type="evidence" value="ECO:0007669"/>
    <property type="project" value="TreeGrafter"/>
</dbReference>
<feature type="region of interest" description="Disordered" evidence="3">
    <location>
        <begin position="485"/>
        <end position="519"/>
    </location>
</feature>
<gene>
    <name evidence="5" type="ORF">MVEN_01185300</name>
</gene>
<dbReference type="InterPro" id="IPR036663">
    <property type="entry name" value="Fumarylacetoacetase_C_sf"/>
</dbReference>
<dbReference type="AlphaFoldDB" id="A0A8H6Y5V0"/>